<evidence type="ECO:0000313" key="6">
    <source>
        <dbReference type="Proteomes" id="UP000070444"/>
    </source>
</evidence>
<keyword evidence="6" id="KW-1185">Reference proteome</keyword>
<feature type="region of interest" description="Disordered" evidence="3">
    <location>
        <begin position="376"/>
        <end position="405"/>
    </location>
</feature>
<sequence>MISLSTPSSDHLHKHSNHTKIPIISPLQSAKVILKAKQSYKSSHKDELSFSSGDQFYLIKPSQNPDLVLVENPSARIQGLVPVKFFEMLIHKDQPGIASPLSAPTSADAPLNVAARVKYDIYQMSEKDLPAKAGDMILLLSDHGDHYMAKLINKLGNPGRVLKSMVEIIDSASASAKGLPIALTKQKSSSYIDSVAAEQNQRGNYKKYHSEADITKPRSRHSPSTASNSSISTTSTVSSASSTATLIAGNESNLQIQSIKPSKAIPHRNQYYLVEYKVYLNDSTKKIIYRKLNQILDIHKELSSMLNMDLPSLPLNINNFHPVKGPFLEDSDLKAIYQYFKQIAALLPNSGVFTLPPILEFAKLTDSSVKQINIEHPTPHSVSQKSSSQSPYSTAHNDDDELIIPPPPSIPLPEVNHYSQKAFTHSIKVKYQYKADLMAMILEPHEINYLTLLTKLTQRTKADIMAIHYQCASSGTLKELRNQVDLVEAIESSGNSKIFLIVS</sequence>
<dbReference type="InterPro" id="IPR001452">
    <property type="entry name" value="SH3_domain"/>
</dbReference>
<organism evidence="5 6">
    <name type="scientific">Conidiobolus coronatus (strain ATCC 28846 / CBS 209.66 / NRRL 28638)</name>
    <name type="common">Delacroixia coronata</name>
    <dbReference type="NCBI Taxonomy" id="796925"/>
    <lineage>
        <taxon>Eukaryota</taxon>
        <taxon>Fungi</taxon>
        <taxon>Fungi incertae sedis</taxon>
        <taxon>Zoopagomycota</taxon>
        <taxon>Entomophthoromycotina</taxon>
        <taxon>Entomophthoromycetes</taxon>
        <taxon>Entomophthorales</taxon>
        <taxon>Ancylistaceae</taxon>
        <taxon>Conidiobolus</taxon>
    </lineage>
</organism>
<evidence type="ECO:0000256" key="1">
    <source>
        <dbReference type="ARBA" id="ARBA00022443"/>
    </source>
</evidence>
<feature type="compositionally biased region" description="Low complexity" evidence="3">
    <location>
        <begin position="222"/>
        <end position="235"/>
    </location>
</feature>
<dbReference type="STRING" id="796925.A0A137PFW2"/>
<keyword evidence="1 2" id="KW-0728">SH3 domain</keyword>
<evidence type="ECO:0000256" key="3">
    <source>
        <dbReference type="SAM" id="MobiDB-lite"/>
    </source>
</evidence>
<dbReference type="SMART" id="SM00326">
    <property type="entry name" value="SH3"/>
    <property type="match status" value="2"/>
</dbReference>
<evidence type="ECO:0000256" key="2">
    <source>
        <dbReference type="PROSITE-ProRule" id="PRU00192"/>
    </source>
</evidence>
<reference evidence="5 6" key="1">
    <citation type="journal article" date="2015" name="Genome Biol. Evol.">
        <title>Phylogenomic analyses indicate that early fungi evolved digesting cell walls of algal ancestors of land plants.</title>
        <authorList>
            <person name="Chang Y."/>
            <person name="Wang S."/>
            <person name="Sekimoto S."/>
            <person name="Aerts A.L."/>
            <person name="Choi C."/>
            <person name="Clum A."/>
            <person name="LaButti K.M."/>
            <person name="Lindquist E.A."/>
            <person name="Yee Ngan C."/>
            <person name="Ohm R.A."/>
            <person name="Salamov A.A."/>
            <person name="Grigoriev I.V."/>
            <person name="Spatafora J.W."/>
            <person name="Berbee M.L."/>
        </authorList>
    </citation>
    <scope>NUCLEOTIDE SEQUENCE [LARGE SCALE GENOMIC DNA]</scope>
    <source>
        <strain evidence="5 6">NRRL 28638</strain>
    </source>
</reference>
<dbReference type="Gene3D" id="2.30.30.40">
    <property type="entry name" value="SH3 Domains"/>
    <property type="match status" value="1"/>
</dbReference>
<dbReference type="SUPFAM" id="SSF50044">
    <property type="entry name" value="SH3-domain"/>
    <property type="match status" value="1"/>
</dbReference>
<evidence type="ECO:0000313" key="5">
    <source>
        <dbReference type="EMBL" id="KXN73865.1"/>
    </source>
</evidence>
<dbReference type="InterPro" id="IPR036028">
    <property type="entry name" value="SH3-like_dom_sf"/>
</dbReference>
<evidence type="ECO:0000259" key="4">
    <source>
        <dbReference type="PROSITE" id="PS50002"/>
    </source>
</evidence>
<proteinExistence type="predicted"/>
<name>A0A137PFW2_CONC2</name>
<feature type="domain" description="SH3" evidence="4">
    <location>
        <begin position="29"/>
        <end position="91"/>
    </location>
</feature>
<dbReference type="AlphaFoldDB" id="A0A137PFW2"/>
<protein>
    <recommendedName>
        <fullName evidence="4">SH3 domain-containing protein</fullName>
    </recommendedName>
</protein>
<feature type="region of interest" description="Disordered" evidence="3">
    <location>
        <begin position="202"/>
        <end position="235"/>
    </location>
</feature>
<dbReference type="EMBL" id="KQ964430">
    <property type="protein sequence ID" value="KXN73865.1"/>
    <property type="molecule type" value="Genomic_DNA"/>
</dbReference>
<dbReference type="Gene3D" id="3.10.20.90">
    <property type="entry name" value="Phosphatidylinositol 3-kinase Catalytic Subunit, Chain A, domain 1"/>
    <property type="match status" value="1"/>
</dbReference>
<dbReference type="PROSITE" id="PS50002">
    <property type="entry name" value="SH3"/>
    <property type="match status" value="1"/>
</dbReference>
<gene>
    <name evidence="5" type="ORF">CONCODRAFT_15209</name>
</gene>
<accession>A0A137PFW2</accession>
<feature type="compositionally biased region" description="Low complexity" evidence="3">
    <location>
        <begin position="381"/>
        <end position="393"/>
    </location>
</feature>
<dbReference type="Proteomes" id="UP000070444">
    <property type="component" value="Unassembled WGS sequence"/>
</dbReference>
<dbReference type="SUPFAM" id="SSF54277">
    <property type="entry name" value="CAD &amp; PB1 domains"/>
    <property type="match status" value="1"/>
</dbReference>
<dbReference type="OrthoDB" id="548867at2759"/>